<gene>
    <name evidence="4" type="ORF">JDN41_02270</name>
</gene>
<dbReference type="InterPro" id="IPR011032">
    <property type="entry name" value="GroES-like_sf"/>
</dbReference>
<reference evidence="4 5" key="1">
    <citation type="submission" date="2020-12" db="EMBL/GenBank/DDBJ databases">
        <title>Revised draft genomes of Rhodomicrobium vannielii ATCC 17100 and Rhodomicrobium udaipurense JA643.</title>
        <authorList>
            <person name="Conners E.M."/>
            <person name="Davenport E.J."/>
            <person name="Bose A."/>
        </authorList>
    </citation>
    <scope>NUCLEOTIDE SEQUENCE [LARGE SCALE GENOMIC DNA]</scope>
    <source>
        <strain evidence="4 5">JA643</strain>
    </source>
</reference>
<dbReference type="Pfam" id="PF00107">
    <property type="entry name" value="ADH_zinc_N"/>
    <property type="match status" value="1"/>
</dbReference>
<evidence type="ECO:0000256" key="1">
    <source>
        <dbReference type="ARBA" id="ARBA00022857"/>
    </source>
</evidence>
<dbReference type="Proteomes" id="UP000623250">
    <property type="component" value="Unassembled WGS sequence"/>
</dbReference>
<dbReference type="AlphaFoldDB" id="A0A8I1GEU4"/>
<evidence type="ECO:0000313" key="5">
    <source>
        <dbReference type="Proteomes" id="UP000623250"/>
    </source>
</evidence>
<evidence type="ECO:0000313" key="4">
    <source>
        <dbReference type="EMBL" id="MBJ7542376.1"/>
    </source>
</evidence>
<dbReference type="InterPro" id="IPR047618">
    <property type="entry name" value="QOR-like"/>
</dbReference>
<sequence length="345" mass="36980">MPRPTHAIRIHAYGGPEVLRWEEVEVGAPGPGQAKIRQHAAGVNYIDVYQRTGLYSQPSFPFIPGSEGAGEVVALGEGVTGLAVGDHVAYAGPIGGYAEERLIPADSLVKIPSDFPYETAAAMMLQGLTVRYLLKETYPVTKDTVLLWHAAAGGVGLIASQWAHHIGATIIGTAGSDEKAQLARAHGCTHVINYRTENFVERVKDITGGRGVDVVYDSVGKDTFPGSLDCLRPRGLFVSFGNASGPVPPFELGLLTQKGSLFATRPSLYSYIATRDALVQNANDVIDMVQLRRVKINIGKVYRLSEAVEAHRALEARETTGSIVLLPDYATRRVPNAHRGDGGGN</sequence>
<organism evidence="4 5">
    <name type="scientific">Rhodomicrobium udaipurense</name>
    <dbReference type="NCBI Taxonomy" id="1202716"/>
    <lineage>
        <taxon>Bacteria</taxon>
        <taxon>Pseudomonadati</taxon>
        <taxon>Pseudomonadota</taxon>
        <taxon>Alphaproteobacteria</taxon>
        <taxon>Hyphomicrobiales</taxon>
        <taxon>Hyphomicrobiaceae</taxon>
        <taxon>Rhodomicrobium</taxon>
    </lineage>
</organism>
<dbReference type="InterPro" id="IPR036291">
    <property type="entry name" value="NAD(P)-bd_dom_sf"/>
</dbReference>
<keyword evidence="1" id="KW-0521">NADP</keyword>
<dbReference type="GO" id="GO:0005829">
    <property type="term" value="C:cytosol"/>
    <property type="evidence" value="ECO:0007669"/>
    <property type="project" value="TreeGrafter"/>
</dbReference>
<dbReference type="NCBIfam" id="NF008024">
    <property type="entry name" value="PRK10754.1"/>
    <property type="match status" value="1"/>
</dbReference>
<dbReference type="FunFam" id="3.40.50.720:FF:000053">
    <property type="entry name" value="Quinone oxidoreductase 1"/>
    <property type="match status" value="1"/>
</dbReference>
<dbReference type="Gene3D" id="3.90.180.10">
    <property type="entry name" value="Medium-chain alcohol dehydrogenases, catalytic domain"/>
    <property type="match status" value="1"/>
</dbReference>
<accession>A0A8I1GEU4</accession>
<dbReference type="InterPro" id="IPR013149">
    <property type="entry name" value="ADH-like_C"/>
</dbReference>
<dbReference type="SUPFAM" id="SSF51735">
    <property type="entry name" value="NAD(P)-binding Rossmann-fold domains"/>
    <property type="match status" value="1"/>
</dbReference>
<evidence type="ECO:0000256" key="2">
    <source>
        <dbReference type="ARBA" id="ARBA00023002"/>
    </source>
</evidence>
<dbReference type="InterPro" id="IPR013154">
    <property type="entry name" value="ADH-like_N"/>
</dbReference>
<dbReference type="InterPro" id="IPR020843">
    <property type="entry name" value="ER"/>
</dbReference>
<dbReference type="PANTHER" id="PTHR48106:SF13">
    <property type="entry name" value="QUINONE OXIDOREDUCTASE-RELATED"/>
    <property type="match status" value="1"/>
</dbReference>
<dbReference type="SUPFAM" id="SSF50129">
    <property type="entry name" value="GroES-like"/>
    <property type="match status" value="1"/>
</dbReference>
<dbReference type="GO" id="GO:0070402">
    <property type="term" value="F:NADPH binding"/>
    <property type="evidence" value="ECO:0007669"/>
    <property type="project" value="TreeGrafter"/>
</dbReference>
<evidence type="ECO:0000259" key="3">
    <source>
        <dbReference type="SMART" id="SM00829"/>
    </source>
</evidence>
<comment type="caution">
    <text evidence="4">The sequence shown here is derived from an EMBL/GenBank/DDBJ whole genome shotgun (WGS) entry which is preliminary data.</text>
</comment>
<keyword evidence="5" id="KW-1185">Reference proteome</keyword>
<dbReference type="PANTHER" id="PTHR48106">
    <property type="entry name" value="QUINONE OXIDOREDUCTASE PIG3-RELATED"/>
    <property type="match status" value="1"/>
</dbReference>
<dbReference type="GO" id="GO:0003960">
    <property type="term" value="F:quinone reductase (NADPH) activity"/>
    <property type="evidence" value="ECO:0007669"/>
    <property type="project" value="InterPro"/>
</dbReference>
<proteinExistence type="predicted"/>
<protein>
    <submittedName>
        <fullName evidence="4">Quinone oxidoreductase</fullName>
    </submittedName>
</protein>
<dbReference type="SMART" id="SM00829">
    <property type="entry name" value="PKS_ER"/>
    <property type="match status" value="1"/>
</dbReference>
<dbReference type="EMBL" id="JAEMUK010000005">
    <property type="protein sequence ID" value="MBJ7542376.1"/>
    <property type="molecule type" value="Genomic_DNA"/>
</dbReference>
<dbReference type="RefSeq" id="WP_037237092.1">
    <property type="nucleotide sequence ID" value="NZ_JAEMUK010000005.1"/>
</dbReference>
<feature type="domain" description="Enoyl reductase (ER)" evidence="3">
    <location>
        <begin position="14"/>
        <end position="325"/>
    </location>
</feature>
<dbReference type="Gene3D" id="3.40.50.720">
    <property type="entry name" value="NAD(P)-binding Rossmann-like Domain"/>
    <property type="match status" value="1"/>
</dbReference>
<keyword evidence="2" id="KW-0560">Oxidoreductase</keyword>
<dbReference type="CDD" id="cd05286">
    <property type="entry name" value="QOR2"/>
    <property type="match status" value="1"/>
</dbReference>
<dbReference type="GO" id="GO:0035925">
    <property type="term" value="F:mRNA 3'-UTR AU-rich region binding"/>
    <property type="evidence" value="ECO:0007669"/>
    <property type="project" value="TreeGrafter"/>
</dbReference>
<name>A0A8I1GEU4_9HYPH</name>
<dbReference type="Pfam" id="PF08240">
    <property type="entry name" value="ADH_N"/>
    <property type="match status" value="1"/>
</dbReference>